<protein>
    <submittedName>
        <fullName evidence="8">SusD family protein</fullName>
    </submittedName>
</protein>
<gene>
    <name evidence="8" type="ORF">SAMN04488055_0382</name>
</gene>
<dbReference type="EMBL" id="FSRA01000001">
    <property type="protein sequence ID" value="SIN66595.1"/>
    <property type="molecule type" value="Genomic_DNA"/>
</dbReference>
<dbReference type="InterPro" id="IPR011990">
    <property type="entry name" value="TPR-like_helical_dom_sf"/>
</dbReference>
<organism evidence="8 9">
    <name type="scientific">Chitinophaga niabensis</name>
    <dbReference type="NCBI Taxonomy" id="536979"/>
    <lineage>
        <taxon>Bacteria</taxon>
        <taxon>Pseudomonadati</taxon>
        <taxon>Bacteroidota</taxon>
        <taxon>Chitinophagia</taxon>
        <taxon>Chitinophagales</taxon>
        <taxon>Chitinophagaceae</taxon>
        <taxon>Chitinophaga</taxon>
    </lineage>
</organism>
<comment type="similarity">
    <text evidence="2">Belongs to the SusD family.</text>
</comment>
<keyword evidence="3" id="KW-0732">Signal</keyword>
<evidence type="ECO:0000256" key="1">
    <source>
        <dbReference type="ARBA" id="ARBA00004442"/>
    </source>
</evidence>
<dbReference type="InterPro" id="IPR012944">
    <property type="entry name" value="SusD_RagB_dom"/>
</dbReference>
<reference evidence="8 9" key="1">
    <citation type="submission" date="2016-11" db="EMBL/GenBank/DDBJ databases">
        <authorList>
            <person name="Jaros S."/>
            <person name="Januszkiewicz K."/>
            <person name="Wedrychowicz H."/>
        </authorList>
    </citation>
    <scope>NUCLEOTIDE SEQUENCE [LARGE SCALE GENOMIC DNA]</scope>
    <source>
        <strain evidence="8 9">DSM 24787</strain>
    </source>
</reference>
<dbReference type="PROSITE" id="PS51257">
    <property type="entry name" value="PROKAR_LIPOPROTEIN"/>
    <property type="match status" value="1"/>
</dbReference>
<evidence type="ECO:0000256" key="2">
    <source>
        <dbReference type="ARBA" id="ARBA00006275"/>
    </source>
</evidence>
<evidence type="ECO:0000256" key="3">
    <source>
        <dbReference type="ARBA" id="ARBA00022729"/>
    </source>
</evidence>
<dbReference type="GO" id="GO:0009279">
    <property type="term" value="C:cell outer membrane"/>
    <property type="evidence" value="ECO:0007669"/>
    <property type="project" value="UniProtKB-SubCell"/>
</dbReference>
<evidence type="ECO:0000259" key="7">
    <source>
        <dbReference type="Pfam" id="PF14322"/>
    </source>
</evidence>
<feature type="domain" description="SusD-like N-terminal" evidence="7">
    <location>
        <begin position="109"/>
        <end position="241"/>
    </location>
</feature>
<dbReference type="RefSeq" id="WP_200798202.1">
    <property type="nucleotide sequence ID" value="NZ_FSRA01000001.1"/>
</dbReference>
<evidence type="ECO:0000259" key="6">
    <source>
        <dbReference type="Pfam" id="PF07980"/>
    </source>
</evidence>
<evidence type="ECO:0000313" key="9">
    <source>
        <dbReference type="Proteomes" id="UP000185003"/>
    </source>
</evidence>
<evidence type="ECO:0000256" key="5">
    <source>
        <dbReference type="ARBA" id="ARBA00023237"/>
    </source>
</evidence>
<accession>A0A1N6D750</accession>
<sequence length="474" mass="54008">MKYKICYLSFITGLLALSSCSKLLEEKSQSEVIPKTTVDFRELLMGSGYMPATEPINFLYYMDDDVDFFIEYGNGNGSPVGSSTAKINFLFYTWQPRLGDRNGLGDLISEDPASTAYYRHYDWIKGCNAVLDNINNAIGSQPEKDRVRAEALAIRAFYYFRLVNLYGEPYNSNPAGLSVPLKLTSGLVAENMPRATVAQVYETIVNDLKEASRLMDPLPIVRRDFHINQPAIHILLSRVYLHMEKWAECKAEADKVFEQGGMLNDLTKAPASSWLTYANPEVEWMFGGSPQANQSTYIPSAEFRAMFDTTDVRWKYGFLIQPQSFYPLLSKMLLSTIDPVQSVRTGEAVLNRAEANVQLEKLPEAMKDLNDLRRTRIVGYRDTSIINKTDLLQAVRNERRKEFCHEGFRWFDLRRYGMPAITHRYQNELTEPVVHYTLAAKDPMYVLPFPNSLLLRNPALKQNPSGSMPDRVGQ</sequence>
<dbReference type="Pfam" id="PF07980">
    <property type="entry name" value="SusD_RagB"/>
    <property type="match status" value="1"/>
</dbReference>
<dbReference type="Pfam" id="PF14322">
    <property type="entry name" value="SusD-like_3"/>
    <property type="match status" value="1"/>
</dbReference>
<proteinExistence type="inferred from homology"/>
<dbReference type="Proteomes" id="UP000185003">
    <property type="component" value="Unassembled WGS sequence"/>
</dbReference>
<keyword evidence="5" id="KW-0998">Cell outer membrane</keyword>
<evidence type="ECO:0000256" key="4">
    <source>
        <dbReference type="ARBA" id="ARBA00023136"/>
    </source>
</evidence>
<dbReference type="CDD" id="cd08977">
    <property type="entry name" value="SusD"/>
    <property type="match status" value="1"/>
</dbReference>
<comment type="subcellular location">
    <subcellularLocation>
        <location evidence="1">Cell outer membrane</location>
    </subcellularLocation>
</comment>
<dbReference type="InterPro" id="IPR033985">
    <property type="entry name" value="SusD-like_N"/>
</dbReference>
<name>A0A1N6D750_9BACT</name>
<dbReference type="STRING" id="536979.SAMN04488055_0382"/>
<keyword evidence="9" id="KW-1185">Reference proteome</keyword>
<evidence type="ECO:0000313" key="8">
    <source>
        <dbReference type="EMBL" id="SIN66595.1"/>
    </source>
</evidence>
<dbReference type="Gene3D" id="1.25.40.390">
    <property type="match status" value="2"/>
</dbReference>
<dbReference type="SUPFAM" id="SSF48452">
    <property type="entry name" value="TPR-like"/>
    <property type="match status" value="1"/>
</dbReference>
<feature type="domain" description="RagB/SusD" evidence="6">
    <location>
        <begin position="343"/>
        <end position="464"/>
    </location>
</feature>
<dbReference type="AlphaFoldDB" id="A0A1N6D750"/>
<keyword evidence="4" id="KW-0472">Membrane</keyword>